<accession>A0ABN9Q0P0</accession>
<evidence type="ECO:0000313" key="3">
    <source>
        <dbReference type="Proteomes" id="UP001189429"/>
    </source>
</evidence>
<evidence type="ECO:0000313" key="2">
    <source>
        <dbReference type="EMBL" id="CAK0797651.1"/>
    </source>
</evidence>
<proteinExistence type="predicted"/>
<dbReference type="EMBL" id="CAUYUJ010001784">
    <property type="protein sequence ID" value="CAK0797651.1"/>
    <property type="molecule type" value="Genomic_DNA"/>
</dbReference>
<feature type="non-terminal residue" evidence="2">
    <location>
        <position position="1"/>
    </location>
</feature>
<keyword evidence="3" id="KW-1185">Reference proteome</keyword>
<feature type="non-terminal residue" evidence="2">
    <location>
        <position position="183"/>
    </location>
</feature>
<sequence>TPSRRPSCSPGWPRRATATRPSRRLGATRCAGTPCPRWRSWLCWRRARPRAPPTGPRRPRTPRPRSCAESFLWTTGRAATCWPRPPGSRRGPCGSSARRAAAPGATTRRCWWRGCSGAARPRPPPRRPASAAPAPPCSRESSGVGRTPRWRSSPRARGRRGGACAGGSWARRLAAAGRRGAPT</sequence>
<gene>
    <name evidence="2" type="ORF">PCOR1329_LOCUS6668</name>
</gene>
<evidence type="ECO:0000256" key="1">
    <source>
        <dbReference type="SAM" id="MobiDB-lite"/>
    </source>
</evidence>
<organism evidence="2 3">
    <name type="scientific">Prorocentrum cordatum</name>
    <dbReference type="NCBI Taxonomy" id="2364126"/>
    <lineage>
        <taxon>Eukaryota</taxon>
        <taxon>Sar</taxon>
        <taxon>Alveolata</taxon>
        <taxon>Dinophyceae</taxon>
        <taxon>Prorocentrales</taxon>
        <taxon>Prorocentraceae</taxon>
        <taxon>Prorocentrum</taxon>
    </lineage>
</organism>
<feature type="region of interest" description="Disordered" evidence="1">
    <location>
        <begin position="1"/>
        <end position="28"/>
    </location>
</feature>
<protein>
    <submittedName>
        <fullName evidence="2">Uncharacterized protein</fullName>
    </submittedName>
</protein>
<comment type="caution">
    <text evidence="2">The sequence shown here is derived from an EMBL/GenBank/DDBJ whole genome shotgun (WGS) entry which is preliminary data.</text>
</comment>
<feature type="region of interest" description="Disordered" evidence="1">
    <location>
        <begin position="118"/>
        <end position="167"/>
    </location>
</feature>
<name>A0ABN9Q0P0_9DINO</name>
<dbReference type="Proteomes" id="UP001189429">
    <property type="component" value="Unassembled WGS sequence"/>
</dbReference>
<reference evidence="2" key="1">
    <citation type="submission" date="2023-10" db="EMBL/GenBank/DDBJ databases">
        <authorList>
            <person name="Chen Y."/>
            <person name="Shah S."/>
            <person name="Dougan E. K."/>
            <person name="Thang M."/>
            <person name="Chan C."/>
        </authorList>
    </citation>
    <scope>NUCLEOTIDE SEQUENCE [LARGE SCALE GENOMIC DNA]</scope>
</reference>
<feature type="compositionally biased region" description="Basic residues" evidence="1">
    <location>
        <begin position="148"/>
        <end position="160"/>
    </location>
</feature>